<dbReference type="EMBL" id="VSSQ01136465">
    <property type="protein sequence ID" value="MPN60765.1"/>
    <property type="molecule type" value="Genomic_DNA"/>
</dbReference>
<dbReference type="FunFam" id="1.10.45.10:FF:000001">
    <property type="entry name" value="D-lactate dehydrogenase mitochondrial"/>
    <property type="match status" value="1"/>
</dbReference>
<comment type="cofactor">
    <cofactor evidence="1">
        <name>FAD</name>
        <dbReference type="ChEBI" id="CHEBI:57692"/>
    </cofactor>
</comment>
<dbReference type="InterPro" id="IPR004113">
    <property type="entry name" value="FAD-bd_oxidored_4_C"/>
</dbReference>
<accession>A0A645JAR1</accession>
<dbReference type="GO" id="GO:0016491">
    <property type="term" value="F:oxidoreductase activity"/>
    <property type="evidence" value="ECO:0007669"/>
    <property type="project" value="UniProtKB-KW"/>
</dbReference>
<keyword evidence="3" id="KW-0274">FAD</keyword>
<feature type="domain" description="FAD-binding oxidoreductase/transferase type 4 C-terminal" evidence="5">
    <location>
        <begin position="2"/>
        <end position="91"/>
    </location>
</feature>
<evidence type="ECO:0000256" key="2">
    <source>
        <dbReference type="ARBA" id="ARBA00022630"/>
    </source>
</evidence>
<dbReference type="Gene3D" id="1.10.45.10">
    <property type="entry name" value="Vanillyl-alcohol Oxidase, Chain A, domain 4"/>
    <property type="match status" value="1"/>
</dbReference>
<organism evidence="6">
    <name type="scientific">bioreactor metagenome</name>
    <dbReference type="NCBI Taxonomy" id="1076179"/>
    <lineage>
        <taxon>unclassified sequences</taxon>
        <taxon>metagenomes</taxon>
        <taxon>ecological metagenomes</taxon>
    </lineage>
</organism>
<dbReference type="Gene3D" id="3.30.70.2740">
    <property type="match status" value="1"/>
</dbReference>
<reference evidence="6" key="1">
    <citation type="submission" date="2019-08" db="EMBL/GenBank/DDBJ databases">
        <authorList>
            <person name="Kucharzyk K."/>
            <person name="Murdoch R.W."/>
            <person name="Higgins S."/>
            <person name="Loffler F."/>
        </authorList>
    </citation>
    <scope>NUCLEOTIDE SEQUENCE</scope>
</reference>
<sequence length="95" mass="10629">MGFGHAGDGNLHIYPFKDELSDEEWTLKSKNVMDNLYEKAKEMGGLVSGEHGIGRVKMEYLEETVGKASMDLMFGIKKVFDPNLILNPGKVCHKL</sequence>
<gene>
    <name evidence="6" type="ORF">SDC9_208497</name>
</gene>
<dbReference type="Pfam" id="PF02913">
    <property type="entry name" value="FAD-oxidase_C"/>
    <property type="match status" value="1"/>
</dbReference>
<evidence type="ECO:0000256" key="1">
    <source>
        <dbReference type="ARBA" id="ARBA00001974"/>
    </source>
</evidence>
<evidence type="ECO:0000256" key="4">
    <source>
        <dbReference type="ARBA" id="ARBA00023002"/>
    </source>
</evidence>
<dbReference type="InterPro" id="IPR051914">
    <property type="entry name" value="FAD-linked_OxidoTrans_Type4"/>
</dbReference>
<dbReference type="GO" id="GO:0050660">
    <property type="term" value="F:flavin adenine dinucleotide binding"/>
    <property type="evidence" value="ECO:0007669"/>
    <property type="project" value="InterPro"/>
</dbReference>
<dbReference type="PANTHER" id="PTHR42934">
    <property type="entry name" value="GLYCOLATE OXIDASE SUBUNIT GLCD"/>
    <property type="match status" value="1"/>
</dbReference>
<evidence type="ECO:0000256" key="3">
    <source>
        <dbReference type="ARBA" id="ARBA00022827"/>
    </source>
</evidence>
<comment type="caution">
    <text evidence="6">The sequence shown here is derived from an EMBL/GenBank/DDBJ whole genome shotgun (WGS) entry which is preliminary data.</text>
</comment>
<dbReference type="PANTHER" id="PTHR42934:SF2">
    <property type="entry name" value="GLYCOLATE OXIDASE SUBUNIT GLCD"/>
    <property type="match status" value="1"/>
</dbReference>
<keyword evidence="2" id="KW-0285">Flavoprotein</keyword>
<protein>
    <submittedName>
        <fullName evidence="6">Putative FAD-linked oxidoreductase</fullName>
        <ecNumber evidence="6">1.-.-.-</ecNumber>
    </submittedName>
</protein>
<dbReference type="EC" id="1.-.-.-" evidence="6"/>
<evidence type="ECO:0000313" key="6">
    <source>
        <dbReference type="EMBL" id="MPN60765.1"/>
    </source>
</evidence>
<dbReference type="InterPro" id="IPR016171">
    <property type="entry name" value="Vanillyl_alc_oxidase_C-sub2"/>
</dbReference>
<evidence type="ECO:0000259" key="5">
    <source>
        <dbReference type="Pfam" id="PF02913"/>
    </source>
</evidence>
<dbReference type="InterPro" id="IPR016164">
    <property type="entry name" value="FAD-linked_Oxase-like_C"/>
</dbReference>
<keyword evidence="4 6" id="KW-0560">Oxidoreductase</keyword>
<dbReference type="AlphaFoldDB" id="A0A645JAR1"/>
<name>A0A645JAR1_9ZZZZ</name>
<proteinExistence type="predicted"/>
<dbReference type="SUPFAM" id="SSF55103">
    <property type="entry name" value="FAD-linked oxidases, C-terminal domain"/>
    <property type="match status" value="1"/>
</dbReference>